<organism evidence="3 4">
    <name type="scientific">Pontibacter amylolyticus</name>
    <dbReference type="NCBI Taxonomy" id="1424080"/>
    <lineage>
        <taxon>Bacteria</taxon>
        <taxon>Pseudomonadati</taxon>
        <taxon>Bacteroidota</taxon>
        <taxon>Cytophagia</taxon>
        <taxon>Cytophagales</taxon>
        <taxon>Hymenobacteraceae</taxon>
        <taxon>Pontibacter</taxon>
    </lineage>
</organism>
<dbReference type="RefSeq" id="WP_229733809.1">
    <property type="nucleotide sequence ID" value="NZ_BMFP01000002.1"/>
</dbReference>
<keyword evidence="2" id="KW-0732">Signal</keyword>
<keyword evidence="1" id="KW-1133">Transmembrane helix</keyword>
<feature type="signal peptide" evidence="2">
    <location>
        <begin position="1"/>
        <end position="27"/>
    </location>
</feature>
<dbReference type="Proteomes" id="UP000634043">
    <property type="component" value="Unassembled WGS sequence"/>
</dbReference>
<accession>A0ABQ1VZL9</accession>
<keyword evidence="4" id="KW-1185">Reference proteome</keyword>
<evidence type="ECO:0000256" key="1">
    <source>
        <dbReference type="SAM" id="Phobius"/>
    </source>
</evidence>
<name>A0ABQ1VZL9_9BACT</name>
<evidence type="ECO:0000313" key="3">
    <source>
        <dbReference type="EMBL" id="GGG07530.1"/>
    </source>
</evidence>
<comment type="caution">
    <text evidence="3">The sequence shown here is derived from an EMBL/GenBank/DDBJ whole genome shotgun (WGS) entry which is preliminary data.</text>
</comment>
<evidence type="ECO:0008006" key="5">
    <source>
        <dbReference type="Google" id="ProtNLM"/>
    </source>
</evidence>
<evidence type="ECO:0000313" key="4">
    <source>
        <dbReference type="Proteomes" id="UP000634043"/>
    </source>
</evidence>
<reference evidence="4" key="1">
    <citation type="journal article" date="2019" name="Int. J. Syst. Evol. Microbiol.">
        <title>The Global Catalogue of Microorganisms (GCM) 10K type strain sequencing project: providing services to taxonomists for standard genome sequencing and annotation.</title>
        <authorList>
            <consortium name="The Broad Institute Genomics Platform"/>
            <consortium name="The Broad Institute Genome Sequencing Center for Infectious Disease"/>
            <person name="Wu L."/>
            <person name="Ma J."/>
        </authorList>
    </citation>
    <scope>NUCLEOTIDE SEQUENCE [LARGE SCALE GENOMIC DNA]</scope>
    <source>
        <strain evidence="4">CGMCC 1.12749</strain>
    </source>
</reference>
<dbReference type="EMBL" id="BMFP01000002">
    <property type="protein sequence ID" value="GGG07530.1"/>
    <property type="molecule type" value="Genomic_DNA"/>
</dbReference>
<gene>
    <name evidence="3" type="ORF">GCM10011323_10130</name>
</gene>
<sequence>MKMFRILAICCFMLGVLFTFEPTVAMAQDQMVEFSSAPQQNIEMADALRQDGKIYVVVAVLLTVLAGVLFYLIALDRKVGRLEKQLKDEYVNR</sequence>
<keyword evidence="1" id="KW-0812">Transmembrane</keyword>
<keyword evidence="1" id="KW-0472">Membrane</keyword>
<dbReference type="Pfam" id="PF20077">
    <property type="entry name" value="CcmD_alt"/>
    <property type="match status" value="1"/>
</dbReference>
<evidence type="ECO:0000256" key="2">
    <source>
        <dbReference type="SAM" id="SignalP"/>
    </source>
</evidence>
<feature type="chain" id="PRO_5046140606" description="CcmD family protein" evidence="2">
    <location>
        <begin position="28"/>
        <end position="93"/>
    </location>
</feature>
<protein>
    <recommendedName>
        <fullName evidence="5">CcmD family protein</fullName>
    </recommendedName>
</protein>
<proteinExistence type="predicted"/>
<feature type="transmembrane region" description="Helical" evidence="1">
    <location>
        <begin position="54"/>
        <end position="75"/>
    </location>
</feature>